<evidence type="ECO:0000313" key="3">
    <source>
        <dbReference type="EMBL" id="KOM29404.1"/>
    </source>
</evidence>
<dbReference type="EMBL" id="KQ258483">
    <property type="protein sequence ID" value="KOM29404.1"/>
    <property type="molecule type" value="Genomic_DNA"/>
</dbReference>
<keyword evidence="2" id="KW-0812">Transmembrane</keyword>
<keyword evidence="2" id="KW-0472">Membrane</keyword>
<dbReference type="AlphaFoldDB" id="A0A0L9TGY6"/>
<evidence type="ECO:0000256" key="1">
    <source>
        <dbReference type="SAM" id="MobiDB-lite"/>
    </source>
</evidence>
<dbReference type="Proteomes" id="UP000053144">
    <property type="component" value="Unassembled WGS sequence"/>
</dbReference>
<feature type="transmembrane region" description="Helical" evidence="2">
    <location>
        <begin position="7"/>
        <end position="27"/>
    </location>
</feature>
<feature type="region of interest" description="Disordered" evidence="1">
    <location>
        <begin position="72"/>
        <end position="104"/>
    </location>
</feature>
<dbReference type="Gramene" id="KOM29404">
    <property type="protein sequence ID" value="KOM29404"/>
    <property type="gene ID" value="LR48_Vigan662s000100"/>
</dbReference>
<feature type="compositionally biased region" description="Basic and acidic residues" evidence="1">
    <location>
        <begin position="73"/>
        <end position="104"/>
    </location>
</feature>
<keyword evidence="2" id="KW-1133">Transmembrane helix</keyword>
<proteinExistence type="predicted"/>
<evidence type="ECO:0000313" key="4">
    <source>
        <dbReference type="Proteomes" id="UP000053144"/>
    </source>
</evidence>
<gene>
    <name evidence="3" type="ORF">LR48_Vigan662s000100</name>
</gene>
<accession>A0A0L9TGY6</accession>
<organism evidence="3 4">
    <name type="scientific">Phaseolus angularis</name>
    <name type="common">Azuki bean</name>
    <name type="synonym">Vigna angularis</name>
    <dbReference type="NCBI Taxonomy" id="3914"/>
    <lineage>
        <taxon>Eukaryota</taxon>
        <taxon>Viridiplantae</taxon>
        <taxon>Streptophyta</taxon>
        <taxon>Embryophyta</taxon>
        <taxon>Tracheophyta</taxon>
        <taxon>Spermatophyta</taxon>
        <taxon>Magnoliopsida</taxon>
        <taxon>eudicotyledons</taxon>
        <taxon>Gunneridae</taxon>
        <taxon>Pentapetalae</taxon>
        <taxon>rosids</taxon>
        <taxon>fabids</taxon>
        <taxon>Fabales</taxon>
        <taxon>Fabaceae</taxon>
        <taxon>Papilionoideae</taxon>
        <taxon>50 kb inversion clade</taxon>
        <taxon>NPAAA clade</taxon>
        <taxon>indigoferoid/millettioid clade</taxon>
        <taxon>Phaseoleae</taxon>
        <taxon>Vigna</taxon>
    </lineage>
</organism>
<name>A0A0L9TGY6_PHAAN</name>
<evidence type="ECO:0000256" key="2">
    <source>
        <dbReference type="SAM" id="Phobius"/>
    </source>
</evidence>
<sequence>MSCPSCSPFAVVIFFSLIFHFFTVILFSRFKVVVVVPGGVVDSSRGGRKLVVLRKKAAKPLRPRVLPNIAALPRERRDHSDGEETQREVQREREGGESERWSTKTMEREMELRELLHLTGNEGGGEHFLGGKEEFVEVQEASLPSLFPPFVIHSLSLHISFILTPPPSYFILTLEPLSFHLPSFDFQWCCASSLMCTRNAGGAGGRLPLLLSSSRCAQGLEFILTRSVYVHRGESSSQGERTRPMPSARRVCREENNVDIVEEQFIIEEYEDYVEHDDVEYDDVAQQQHAEGEFRGSPHGTSLLTYYTKHVAFALWQG</sequence>
<reference evidence="4" key="1">
    <citation type="journal article" date="2015" name="Proc. Natl. Acad. Sci. U.S.A.">
        <title>Genome sequencing of adzuki bean (Vigna angularis) provides insight into high starch and low fat accumulation and domestication.</title>
        <authorList>
            <person name="Yang K."/>
            <person name="Tian Z."/>
            <person name="Chen C."/>
            <person name="Luo L."/>
            <person name="Zhao B."/>
            <person name="Wang Z."/>
            <person name="Yu L."/>
            <person name="Li Y."/>
            <person name="Sun Y."/>
            <person name="Li W."/>
            <person name="Chen Y."/>
            <person name="Li Y."/>
            <person name="Zhang Y."/>
            <person name="Ai D."/>
            <person name="Zhao J."/>
            <person name="Shang C."/>
            <person name="Ma Y."/>
            <person name="Wu B."/>
            <person name="Wang M."/>
            <person name="Gao L."/>
            <person name="Sun D."/>
            <person name="Zhang P."/>
            <person name="Guo F."/>
            <person name="Wang W."/>
            <person name="Li Y."/>
            <person name="Wang J."/>
            <person name="Varshney R.K."/>
            <person name="Wang J."/>
            <person name="Ling H.Q."/>
            <person name="Wan P."/>
        </authorList>
    </citation>
    <scope>NUCLEOTIDE SEQUENCE</scope>
    <source>
        <strain evidence="4">cv. Jingnong 6</strain>
    </source>
</reference>
<protein>
    <submittedName>
        <fullName evidence="3">Uncharacterized protein</fullName>
    </submittedName>
</protein>